<dbReference type="OrthoDB" id="9807486at2"/>
<gene>
    <name evidence="3" type="ORF">SAMN02982989_2382</name>
</gene>
<dbReference type="HAMAP" id="MF_00758">
    <property type="entry name" value="UPF0301"/>
    <property type="match status" value="1"/>
</dbReference>
<dbReference type="AlphaFoldDB" id="A0A1X7F706"/>
<proteinExistence type="inferred from homology"/>
<name>A0A1X7F706_9HYPH</name>
<reference evidence="4" key="1">
    <citation type="submission" date="2017-04" db="EMBL/GenBank/DDBJ databases">
        <authorList>
            <person name="Varghese N."/>
            <person name="Submissions S."/>
        </authorList>
    </citation>
    <scope>NUCLEOTIDE SEQUENCE [LARGE SCALE GENOMIC DNA]</scope>
    <source>
        <strain evidence="4">B4P</strain>
    </source>
</reference>
<dbReference type="RefSeq" id="WP_085422577.1">
    <property type="nucleotide sequence ID" value="NZ_FXAF01000006.1"/>
</dbReference>
<evidence type="ECO:0000256" key="1">
    <source>
        <dbReference type="ARBA" id="ARBA00009600"/>
    </source>
</evidence>
<accession>A0A1X7F706</accession>
<sequence length="201" mass="21729">MVFSTLRDKCERGFLDGQFLIAMPGMQDSNFTRTVVYVCAHSQAGAMGFIINRPQPISFTDVLLHLKLMDQADAIMLPGDTRDFPILSGGPVETGRGFVLHSDDFSSESSIPVSDEISLTATLDIIRAICDGRGPARATMLLGYAGWGPGQLELEISGNGWLNCPANDELIFDRTVEGKYERALALMGVSPEMLSSEAGHA</sequence>
<dbReference type="Gene3D" id="3.40.1740.10">
    <property type="entry name" value="VC0467-like"/>
    <property type="match status" value="1"/>
</dbReference>
<organism evidence="3 4">
    <name type="scientific">Xaviernesmea oryzae</name>
    <dbReference type="NCBI Taxonomy" id="464029"/>
    <lineage>
        <taxon>Bacteria</taxon>
        <taxon>Pseudomonadati</taxon>
        <taxon>Pseudomonadota</taxon>
        <taxon>Alphaproteobacteria</taxon>
        <taxon>Hyphomicrobiales</taxon>
        <taxon>Rhizobiaceae</taxon>
        <taxon>Rhizobium/Agrobacterium group</taxon>
        <taxon>Xaviernesmea</taxon>
    </lineage>
</organism>
<comment type="similarity">
    <text evidence="1 2">Belongs to the UPF0301 (AlgH) family.</text>
</comment>
<dbReference type="PANTHER" id="PTHR30327:SF1">
    <property type="entry name" value="UPF0301 PROTEIN YQGE"/>
    <property type="match status" value="1"/>
</dbReference>
<dbReference type="SUPFAM" id="SSF143456">
    <property type="entry name" value="VC0467-like"/>
    <property type="match status" value="1"/>
</dbReference>
<dbReference type="NCBIfam" id="NF001268">
    <property type="entry name" value="PRK00228.1-4"/>
    <property type="match status" value="1"/>
</dbReference>
<evidence type="ECO:0000313" key="3">
    <source>
        <dbReference type="EMBL" id="SMF46572.1"/>
    </source>
</evidence>
<dbReference type="PANTHER" id="PTHR30327">
    <property type="entry name" value="UNCHARACTERIZED PROTEIN YQGE"/>
    <property type="match status" value="1"/>
</dbReference>
<dbReference type="InterPro" id="IPR003774">
    <property type="entry name" value="AlgH-like"/>
</dbReference>
<evidence type="ECO:0000256" key="2">
    <source>
        <dbReference type="HAMAP-Rule" id="MF_00758"/>
    </source>
</evidence>
<dbReference type="EMBL" id="FXAF01000006">
    <property type="protein sequence ID" value="SMF46572.1"/>
    <property type="molecule type" value="Genomic_DNA"/>
</dbReference>
<dbReference type="Proteomes" id="UP000192903">
    <property type="component" value="Unassembled WGS sequence"/>
</dbReference>
<protein>
    <recommendedName>
        <fullName evidence="2">UPF0301 protein SAMN02982989_2382</fullName>
    </recommendedName>
</protein>
<keyword evidence="4" id="KW-1185">Reference proteome</keyword>
<dbReference type="Pfam" id="PF02622">
    <property type="entry name" value="DUF179"/>
    <property type="match status" value="1"/>
</dbReference>
<dbReference type="STRING" id="464029.SAMN02982989_2382"/>
<dbReference type="GO" id="GO:0005829">
    <property type="term" value="C:cytosol"/>
    <property type="evidence" value="ECO:0007669"/>
    <property type="project" value="TreeGrafter"/>
</dbReference>
<evidence type="ECO:0000313" key="4">
    <source>
        <dbReference type="Proteomes" id="UP000192903"/>
    </source>
</evidence>